<reference evidence="1" key="1">
    <citation type="submission" date="2014-11" db="EMBL/GenBank/DDBJ databases">
        <authorList>
            <person name="Genoscope - CEA"/>
        </authorList>
    </citation>
    <scope>NUCLEOTIDE SEQUENCE</scope>
    <source>
        <strain evidence="1">IPO1609</strain>
    </source>
</reference>
<sequence>MRNWLASGQTVRPLDIASASPHAYCIVRREQAQHFADGLLGLDG</sequence>
<evidence type="ECO:0000313" key="1">
    <source>
        <dbReference type="EMBL" id="CEJ20253.1"/>
    </source>
</evidence>
<dbReference type="RefSeq" id="WP_020957421.1">
    <property type="nucleotide sequence ID" value="NZ_LN651282.1"/>
</dbReference>
<dbReference type="Proteomes" id="UP000053470">
    <property type="component" value="Unassembled WGS sequence"/>
</dbReference>
<proteinExistence type="predicted"/>
<reference evidence="1" key="2">
    <citation type="submission" date="2022-04" db="EMBL/GenBank/DDBJ databases">
        <title>Genomic draft of R. solanacearum strain IPO1609, a phylotype IIB1/biovar 2/race 3 strain isolated from potato in Europe.</title>
        <authorList>
            <person name="Boucher C."/>
            <person name="Carrere S."/>
            <person name="Dossat C."/>
            <person name="Elbaz M."/>
            <person name="Genin S."/>
            <person name="Gouzy J."/>
            <person name="Prior P."/>
            <person name="Segurens B."/>
            <person name="Wincker P."/>
        </authorList>
    </citation>
    <scope>NUCLEOTIDE SEQUENCE</scope>
    <source>
        <strain evidence="1">IPO1609</strain>
    </source>
</reference>
<organism evidence="1 2">
    <name type="scientific">Ralstonia solanacearum IPO1609</name>
    <dbReference type="NCBI Taxonomy" id="564066"/>
    <lineage>
        <taxon>Bacteria</taxon>
        <taxon>Pseudomonadati</taxon>
        <taxon>Pseudomonadota</taxon>
        <taxon>Betaproteobacteria</taxon>
        <taxon>Burkholderiales</taxon>
        <taxon>Burkholderiaceae</taxon>
        <taxon>Ralstonia</taxon>
        <taxon>Ralstonia solanacearum species complex</taxon>
    </lineage>
</organism>
<dbReference type="EMBL" id="LN651282">
    <property type="protein sequence ID" value="CEJ20253.1"/>
    <property type="molecule type" value="Genomic_DNA"/>
</dbReference>
<name>A0ABF7RFF6_RALSL</name>
<dbReference type="AlphaFoldDB" id="A0ABF7RFF6"/>
<evidence type="ECO:0000313" key="2">
    <source>
        <dbReference type="Proteomes" id="UP000053470"/>
    </source>
</evidence>
<keyword evidence="2" id="KW-1185">Reference proteome</keyword>
<gene>
    <name evidence="1" type="ORF">RSIPO_02424</name>
</gene>
<accession>A0ABF7RFF6</accession>
<protein>
    <submittedName>
        <fullName evidence="1">Uncharacterized protein</fullName>
    </submittedName>
</protein>